<keyword evidence="5" id="KW-1185">Reference proteome</keyword>
<proteinExistence type="predicted"/>
<sequence>MDKKVSIIVPNYNNGPFLEQCLDSLIRQTYHNIEIICVDGGSTDQSKDIFQKYQSLDERIRYLEVLQQSVSVSRNAGLSEATGDYVMFVDADDWTDERTVEKALSVMEQEQADIVMWSYVREFKDHSLEKKIFDFDYRVFEKEQVQEKIHRRFIGLIGEELAHVESADALCPVWGKLYKRELITKHDISFVDIREIGTYEDGMFNLFVTGYAQKIVYMQEYFYHYRKDNVASITSSYKPELFSQWQKLFQIMKEYIKMHHLPAQYEIARKNRIALSLLGQGLNLMAGNLSKAEKMEKIRAILALPQYQEAYEQLDYSYFPLHWKIFYTAGKKQNARRVYLLLSIIQKKIGSG</sequence>
<evidence type="ECO:0000313" key="5">
    <source>
        <dbReference type="Proteomes" id="UP000199228"/>
    </source>
</evidence>
<dbReference type="Gene3D" id="3.90.550.10">
    <property type="entry name" value="Spore Coat Polysaccharide Biosynthesis Protein SpsA, Chain A"/>
    <property type="match status" value="1"/>
</dbReference>
<evidence type="ECO:0000313" key="4">
    <source>
        <dbReference type="EMBL" id="SDB21832.1"/>
    </source>
</evidence>
<dbReference type="RefSeq" id="WP_090173870.1">
    <property type="nucleotide sequence ID" value="NZ_FMXR01000011.1"/>
</dbReference>
<dbReference type="OrthoDB" id="1771649at2"/>
<dbReference type="STRING" id="1732.SAMN02910417_01639"/>
<dbReference type="InterPro" id="IPR029044">
    <property type="entry name" value="Nucleotide-diphossugar_trans"/>
</dbReference>
<dbReference type="GO" id="GO:0016757">
    <property type="term" value="F:glycosyltransferase activity"/>
    <property type="evidence" value="ECO:0007669"/>
    <property type="project" value="UniProtKB-KW"/>
</dbReference>
<dbReference type="PANTHER" id="PTHR22916:SF51">
    <property type="entry name" value="GLYCOSYLTRANSFERASE EPSH-RELATED"/>
    <property type="match status" value="1"/>
</dbReference>
<gene>
    <name evidence="4" type="ORF">SAMN02910417_01639</name>
</gene>
<reference evidence="4 5" key="1">
    <citation type="submission" date="2016-10" db="EMBL/GenBank/DDBJ databases">
        <authorList>
            <person name="de Groot N.N."/>
        </authorList>
    </citation>
    <scope>NUCLEOTIDE SEQUENCE [LARGE SCALE GENOMIC DNA]</scope>
    <source>
        <strain evidence="4 5">DSM 3217</strain>
    </source>
</reference>
<dbReference type="InterPro" id="IPR001173">
    <property type="entry name" value="Glyco_trans_2-like"/>
</dbReference>
<evidence type="ECO:0000256" key="1">
    <source>
        <dbReference type="ARBA" id="ARBA00022676"/>
    </source>
</evidence>
<evidence type="ECO:0000259" key="3">
    <source>
        <dbReference type="Pfam" id="PF00535"/>
    </source>
</evidence>
<protein>
    <submittedName>
        <fullName evidence="4">Glycosyl transferase family 2</fullName>
    </submittedName>
</protein>
<dbReference type="SUPFAM" id="SSF53448">
    <property type="entry name" value="Nucleotide-diphospho-sugar transferases"/>
    <property type="match status" value="1"/>
</dbReference>
<feature type="domain" description="Glycosyltransferase 2-like" evidence="3">
    <location>
        <begin position="6"/>
        <end position="132"/>
    </location>
</feature>
<name>A0A1G6BMK1_EUBOX</name>
<dbReference type="EMBL" id="FMXR01000011">
    <property type="protein sequence ID" value="SDB21832.1"/>
    <property type="molecule type" value="Genomic_DNA"/>
</dbReference>
<dbReference type="PANTHER" id="PTHR22916">
    <property type="entry name" value="GLYCOSYLTRANSFERASE"/>
    <property type="match status" value="1"/>
</dbReference>
<keyword evidence="1" id="KW-0328">Glycosyltransferase</keyword>
<keyword evidence="2 4" id="KW-0808">Transferase</keyword>
<evidence type="ECO:0000256" key="2">
    <source>
        <dbReference type="ARBA" id="ARBA00022679"/>
    </source>
</evidence>
<accession>A0A1G6BMK1</accession>
<dbReference type="Pfam" id="PF00535">
    <property type="entry name" value="Glycos_transf_2"/>
    <property type="match status" value="1"/>
</dbReference>
<dbReference type="AlphaFoldDB" id="A0A1G6BMK1"/>
<organism evidence="4 5">
    <name type="scientific">Eubacterium oxidoreducens</name>
    <dbReference type="NCBI Taxonomy" id="1732"/>
    <lineage>
        <taxon>Bacteria</taxon>
        <taxon>Bacillati</taxon>
        <taxon>Bacillota</taxon>
        <taxon>Clostridia</taxon>
        <taxon>Eubacteriales</taxon>
        <taxon>Eubacteriaceae</taxon>
        <taxon>Eubacterium</taxon>
    </lineage>
</organism>
<dbReference type="CDD" id="cd00761">
    <property type="entry name" value="Glyco_tranf_GTA_type"/>
    <property type="match status" value="1"/>
</dbReference>
<dbReference type="Proteomes" id="UP000199228">
    <property type="component" value="Unassembled WGS sequence"/>
</dbReference>